<name>A0ABY6H9K9_9FIRM</name>
<organism evidence="1 2">
    <name type="scientific">Acetobacterium wieringae</name>
    <dbReference type="NCBI Taxonomy" id="52694"/>
    <lineage>
        <taxon>Bacteria</taxon>
        <taxon>Bacillati</taxon>
        <taxon>Bacillota</taxon>
        <taxon>Clostridia</taxon>
        <taxon>Eubacteriales</taxon>
        <taxon>Eubacteriaceae</taxon>
        <taxon>Acetobacterium</taxon>
    </lineage>
</organism>
<evidence type="ECO:0000313" key="2">
    <source>
        <dbReference type="Proteomes" id="UP001163550"/>
    </source>
</evidence>
<dbReference type="Proteomes" id="UP001163550">
    <property type="component" value="Chromosome"/>
</dbReference>
<gene>
    <name evidence="1" type="ORF">LNN31_10265</name>
</gene>
<proteinExistence type="predicted"/>
<dbReference type="RefSeq" id="WP_228879562.1">
    <property type="nucleotide sequence ID" value="NZ_CABIIK010000015.1"/>
</dbReference>
<evidence type="ECO:0000313" key="1">
    <source>
        <dbReference type="EMBL" id="UYO61169.1"/>
    </source>
</evidence>
<reference evidence="1" key="1">
    <citation type="submission" date="2021-11" db="EMBL/GenBank/DDBJ databases">
        <title>Isoprene-degrading acetogen.</title>
        <authorList>
            <person name="Yang Y."/>
            <person name="Jin H."/>
            <person name="Yan J."/>
        </authorList>
    </citation>
    <scope>NUCLEOTIDE SEQUENCE</scope>
    <source>
        <strain evidence="1">Berkeley</strain>
    </source>
</reference>
<keyword evidence="2" id="KW-1185">Reference proteome</keyword>
<accession>A0ABY6H9K9</accession>
<sequence>MAKIISFEKGSGNIKGRISEVECVYNTGIVNGERYLSFSTYGSKNREFTGSASQVLHFNKENAEEMIQILKQEFNL</sequence>
<protein>
    <submittedName>
        <fullName evidence="1">Methionyl-tRNA formyltransferase</fullName>
    </submittedName>
</protein>
<dbReference type="EMBL" id="CP087994">
    <property type="protein sequence ID" value="UYO61169.1"/>
    <property type="molecule type" value="Genomic_DNA"/>
</dbReference>